<keyword evidence="4 8" id="KW-0812">Transmembrane</keyword>
<feature type="transmembrane region" description="Helical" evidence="8">
    <location>
        <begin position="32"/>
        <end position="51"/>
    </location>
</feature>
<evidence type="ECO:0000313" key="11">
    <source>
        <dbReference type="Proteomes" id="UP001316087"/>
    </source>
</evidence>
<keyword evidence="11" id="KW-1185">Reference proteome</keyword>
<protein>
    <submittedName>
        <fullName evidence="10">Threonine/serine exporter family protein</fullName>
    </submittedName>
</protein>
<feature type="domain" description="Threonine/Serine exporter ThrE" evidence="9">
    <location>
        <begin position="8"/>
        <end position="136"/>
    </location>
</feature>
<dbReference type="Proteomes" id="UP001316087">
    <property type="component" value="Unassembled WGS sequence"/>
</dbReference>
<feature type="transmembrane region" description="Helical" evidence="8">
    <location>
        <begin position="80"/>
        <end position="99"/>
    </location>
</feature>
<dbReference type="InterPro" id="IPR024528">
    <property type="entry name" value="ThrE_2"/>
</dbReference>
<accession>A0ABS9U7Q8</accession>
<feature type="transmembrane region" description="Helical" evidence="8">
    <location>
        <begin position="57"/>
        <end position="73"/>
    </location>
</feature>
<feature type="transmembrane region" description="Helical" evidence="8">
    <location>
        <begin position="6"/>
        <end position="25"/>
    </location>
</feature>
<gene>
    <name evidence="10" type="ORF">LZ480_00580</name>
</gene>
<name>A0ABS9U7Q8_9BACL</name>
<evidence type="ECO:0000256" key="2">
    <source>
        <dbReference type="ARBA" id="ARBA00022475"/>
    </source>
</evidence>
<sequence length="164" mass="18113">MIDSLWFQMIISFFATACFGVIFNAPTKAIPACGLVGAIGWGIYYLLFNYGIDEVRASFIGAFIVSLVAHFAARKFRMPMIVFSVSGIIPLVPGSVAYNTMRNIMELDYMTGLQNGMRAFMISGAIAMGLVFAEVIMQIILRSMREGKTSIDSFFKAKKRSSKS</sequence>
<evidence type="ECO:0000256" key="5">
    <source>
        <dbReference type="ARBA" id="ARBA00022989"/>
    </source>
</evidence>
<evidence type="ECO:0000256" key="6">
    <source>
        <dbReference type="ARBA" id="ARBA00023136"/>
    </source>
</evidence>
<keyword evidence="2" id="KW-1003">Cell membrane</keyword>
<dbReference type="PANTHER" id="PTHR34390">
    <property type="entry name" value="UPF0442 PROTEIN YJJB-RELATED"/>
    <property type="match status" value="1"/>
</dbReference>
<dbReference type="EMBL" id="JAKZFC010000001">
    <property type="protein sequence ID" value="MCH7320366.1"/>
    <property type="molecule type" value="Genomic_DNA"/>
</dbReference>
<evidence type="ECO:0000256" key="4">
    <source>
        <dbReference type="ARBA" id="ARBA00022692"/>
    </source>
</evidence>
<evidence type="ECO:0000259" key="9">
    <source>
        <dbReference type="Pfam" id="PF12821"/>
    </source>
</evidence>
<dbReference type="Pfam" id="PF12821">
    <property type="entry name" value="ThrE_2"/>
    <property type="match status" value="1"/>
</dbReference>
<evidence type="ECO:0000256" key="7">
    <source>
        <dbReference type="ARBA" id="ARBA00034125"/>
    </source>
</evidence>
<feature type="transmembrane region" description="Helical" evidence="8">
    <location>
        <begin position="119"/>
        <end position="141"/>
    </location>
</feature>
<evidence type="ECO:0000256" key="3">
    <source>
        <dbReference type="ARBA" id="ARBA00022519"/>
    </source>
</evidence>
<comment type="caution">
    <text evidence="10">The sequence shown here is derived from an EMBL/GenBank/DDBJ whole genome shotgun (WGS) entry which is preliminary data.</text>
</comment>
<dbReference type="PANTHER" id="PTHR34390:SF1">
    <property type="entry name" value="SUCCINATE TRANSPORTER SUBUNIT YJJB-RELATED"/>
    <property type="match status" value="1"/>
</dbReference>
<dbReference type="RefSeq" id="WP_241367388.1">
    <property type="nucleotide sequence ID" value="NZ_JAKZFC010000001.1"/>
</dbReference>
<evidence type="ECO:0000256" key="1">
    <source>
        <dbReference type="ARBA" id="ARBA00004651"/>
    </source>
</evidence>
<keyword evidence="3" id="KW-0997">Cell inner membrane</keyword>
<keyword evidence="5 8" id="KW-1133">Transmembrane helix</keyword>
<comment type="subcellular location">
    <subcellularLocation>
        <location evidence="1">Cell membrane</location>
        <topology evidence="1">Multi-pass membrane protein</topology>
    </subcellularLocation>
</comment>
<keyword evidence="6 8" id="KW-0472">Membrane</keyword>
<comment type="similarity">
    <text evidence="7">Belongs to the ThrE exporter (TC 2.A.79) family.</text>
</comment>
<evidence type="ECO:0000256" key="8">
    <source>
        <dbReference type="SAM" id="Phobius"/>
    </source>
</evidence>
<reference evidence="10 11" key="1">
    <citation type="submission" date="2022-03" db="EMBL/GenBank/DDBJ databases">
        <authorList>
            <person name="Jo J.-H."/>
            <person name="Im W.-T."/>
        </authorList>
    </citation>
    <scope>NUCLEOTIDE SEQUENCE [LARGE SCALE GENOMIC DNA]</scope>
    <source>
        <strain evidence="10 11">MA9</strain>
    </source>
</reference>
<dbReference type="InterPro" id="IPR050539">
    <property type="entry name" value="ThrE_Dicarb/AminoAcid_Exp"/>
</dbReference>
<evidence type="ECO:0000313" key="10">
    <source>
        <dbReference type="EMBL" id="MCH7320366.1"/>
    </source>
</evidence>
<organism evidence="10 11">
    <name type="scientific">Solibacillus palustris</name>
    <dbReference type="NCBI Taxonomy" id="2908203"/>
    <lineage>
        <taxon>Bacteria</taxon>
        <taxon>Bacillati</taxon>
        <taxon>Bacillota</taxon>
        <taxon>Bacilli</taxon>
        <taxon>Bacillales</taxon>
        <taxon>Caryophanaceae</taxon>
        <taxon>Solibacillus</taxon>
    </lineage>
</organism>
<proteinExistence type="inferred from homology"/>